<dbReference type="Proteomes" id="UP000785679">
    <property type="component" value="Unassembled WGS sequence"/>
</dbReference>
<gene>
    <name evidence="1" type="ORF">FGO68_gene3490</name>
</gene>
<dbReference type="EMBL" id="RRYP01000230">
    <property type="protein sequence ID" value="TNV87773.1"/>
    <property type="molecule type" value="Genomic_DNA"/>
</dbReference>
<name>A0A8J8P5U0_HALGN</name>
<comment type="caution">
    <text evidence="1">The sequence shown here is derived from an EMBL/GenBank/DDBJ whole genome shotgun (WGS) entry which is preliminary data.</text>
</comment>
<evidence type="ECO:0000313" key="2">
    <source>
        <dbReference type="Proteomes" id="UP000785679"/>
    </source>
</evidence>
<reference evidence="1" key="1">
    <citation type="submission" date="2019-06" db="EMBL/GenBank/DDBJ databases">
        <authorList>
            <person name="Zheng W."/>
        </authorList>
    </citation>
    <scope>NUCLEOTIDE SEQUENCE</scope>
    <source>
        <strain evidence="1">QDHG01</strain>
    </source>
</reference>
<accession>A0A8J8P5U0</accession>
<evidence type="ECO:0000313" key="1">
    <source>
        <dbReference type="EMBL" id="TNV87773.1"/>
    </source>
</evidence>
<keyword evidence="2" id="KW-1185">Reference proteome</keyword>
<sequence>MQKDISKQTSQRLQSMIRHFQNFREMNSSPLTQHSTFGKSFNKETSTPKIFNSMAIKQVCVLATQNQLNMKQLSYFRMTQNSTSDMLCFSSTSSTTIQRVQNCSKKSRTYSRQKLRKETISSLTQILSACSRITLGQAL</sequence>
<proteinExistence type="predicted"/>
<protein>
    <submittedName>
        <fullName evidence="1">Uncharacterized protein</fullName>
    </submittedName>
</protein>
<dbReference type="AlphaFoldDB" id="A0A8J8P5U0"/>
<organism evidence="1 2">
    <name type="scientific">Halteria grandinella</name>
    <dbReference type="NCBI Taxonomy" id="5974"/>
    <lineage>
        <taxon>Eukaryota</taxon>
        <taxon>Sar</taxon>
        <taxon>Alveolata</taxon>
        <taxon>Ciliophora</taxon>
        <taxon>Intramacronucleata</taxon>
        <taxon>Spirotrichea</taxon>
        <taxon>Stichotrichia</taxon>
        <taxon>Sporadotrichida</taxon>
        <taxon>Halteriidae</taxon>
        <taxon>Halteria</taxon>
    </lineage>
</organism>